<dbReference type="GO" id="GO:0016853">
    <property type="term" value="F:isomerase activity"/>
    <property type="evidence" value="ECO:0007669"/>
    <property type="project" value="UniProtKB-KW"/>
</dbReference>
<dbReference type="InterPro" id="IPR013022">
    <property type="entry name" value="Xyl_isomerase-like_TIM-brl"/>
</dbReference>
<protein>
    <submittedName>
        <fullName evidence="2">Sugar phosphate isomerase/epimerase</fullName>
    </submittedName>
</protein>
<accession>A0A4V2QE24</accession>
<name>A0A4V2QE24_HYDET</name>
<dbReference type="InterPro" id="IPR050312">
    <property type="entry name" value="IolE/XylAMocC-like"/>
</dbReference>
<dbReference type="InterPro" id="IPR036237">
    <property type="entry name" value="Xyl_isomerase-like_sf"/>
</dbReference>
<dbReference type="SUPFAM" id="SSF51658">
    <property type="entry name" value="Xylose isomerase-like"/>
    <property type="match status" value="1"/>
</dbReference>
<evidence type="ECO:0000259" key="1">
    <source>
        <dbReference type="Pfam" id="PF01261"/>
    </source>
</evidence>
<evidence type="ECO:0000313" key="2">
    <source>
        <dbReference type="EMBL" id="TCL66527.1"/>
    </source>
</evidence>
<dbReference type="EMBL" id="SLUN01000015">
    <property type="protein sequence ID" value="TCL66527.1"/>
    <property type="molecule type" value="Genomic_DNA"/>
</dbReference>
<dbReference type="Proteomes" id="UP000295008">
    <property type="component" value="Unassembled WGS sequence"/>
</dbReference>
<dbReference type="AlphaFoldDB" id="A0A4V2QE24"/>
<gene>
    <name evidence="2" type="ORF">EDC14_101570</name>
</gene>
<keyword evidence="2" id="KW-0413">Isomerase</keyword>
<proteinExistence type="predicted"/>
<feature type="domain" description="Xylose isomerase-like TIM barrel" evidence="1">
    <location>
        <begin position="29"/>
        <end position="258"/>
    </location>
</feature>
<reference evidence="2 3" key="1">
    <citation type="submission" date="2019-03" db="EMBL/GenBank/DDBJ databases">
        <title>Genomic Encyclopedia of Type Strains, Phase IV (KMG-IV): sequencing the most valuable type-strain genomes for metagenomic binning, comparative biology and taxonomic classification.</title>
        <authorList>
            <person name="Goeker M."/>
        </authorList>
    </citation>
    <scope>NUCLEOTIDE SEQUENCE [LARGE SCALE GENOMIC DNA]</scope>
    <source>
        <strain evidence="2 3">LX-B</strain>
    </source>
</reference>
<dbReference type="PANTHER" id="PTHR12110">
    <property type="entry name" value="HYDROXYPYRUVATE ISOMERASE"/>
    <property type="match status" value="1"/>
</dbReference>
<dbReference type="PANTHER" id="PTHR12110:SF21">
    <property type="entry name" value="XYLOSE ISOMERASE-LIKE TIM BARREL DOMAIN-CONTAINING PROTEIN"/>
    <property type="match status" value="1"/>
</dbReference>
<dbReference type="Pfam" id="PF01261">
    <property type="entry name" value="AP_endonuc_2"/>
    <property type="match status" value="1"/>
</dbReference>
<dbReference type="RefSeq" id="WP_132014766.1">
    <property type="nucleotide sequence ID" value="NZ_SLUN01000015.1"/>
</dbReference>
<keyword evidence="3" id="KW-1185">Reference proteome</keyword>
<sequence>MTILHNIYIASPVLWAFPLEQVIAIVHGRGIGGVEVWAEQVWYHRSSIREIVRLKDRFQMNLTSHAASWDLNIAALNRGIRRQSIRLVKRSILLAEAIGANNITIHPGRLTLSATWTDWHFAVLTESLQEISTFAQAHQAVISVEVMEPVKKEFIIDAPAVNRLLSQLPDSVMVTLDVAHLPRQTDFDDYFAKIKRINKIHLSDRSQDRYHLPLGQGDLDCAALLNGLRDSGLPLVIEGHDDRKDQAVLRENLDFLRRWLDSITK</sequence>
<dbReference type="OrthoDB" id="110795at2"/>
<comment type="caution">
    <text evidence="2">The sequence shown here is derived from an EMBL/GenBank/DDBJ whole genome shotgun (WGS) entry which is preliminary data.</text>
</comment>
<dbReference type="Gene3D" id="3.20.20.150">
    <property type="entry name" value="Divalent-metal-dependent TIM barrel enzymes"/>
    <property type="match status" value="1"/>
</dbReference>
<evidence type="ECO:0000313" key="3">
    <source>
        <dbReference type="Proteomes" id="UP000295008"/>
    </source>
</evidence>
<organism evidence="2 3">
    <name type="scientific">Hydrogenispora ethanolica</name>
    <dbReference type="NCBI Taxonomy" id="1082276"/>
    <lineage>
        <taxon>Bacteria</taxon>
        <taxon>Bacillati</taxon>
        <taxon>Bacillota</taxon>
        <taxon>Hydrogenispora</taxon>
    </lineage>
</organism>